<protein>
    <submittedName>
        <fullName evidence="8">Uncharacterized protein</fullName>
    </submittedName>
</protein>
<keyword evidence="2" id="KW-0819">tRNA processing</keyword>
<evidence type="ECO:0000256" key="2">
    <source>
        <dbReference type="ARBA" id="ARBA00022694"/>
    </source>
</evidence>
<evidence type="ECO:0000313" key="9">
    <source>
        <dbReference type="Proteomes" id="UP001186944"/>
    </source>
</evidence>
<dbReference type="EMBL" id="VSWD01000010">
    <property type="protein sequence ID" value="KAK3090672.1"/>
    <property type="molecule type" value="Genomic_DNA"/>
</dbReference>
<comment type="caution">
    <text evidence="8">The sequence shown here is derived from an EMBL/GenBank/DDBJ whole genome shotgun (WGS) entry which is preliminary data.</text>
</comment>
<organism evidence="8 9">
    <name type="scientific">Pinctada imbricata</name>
    <name type="common">Atlantic pearl-oyster</name>
    <name type="synonym">Pinctada martensii</name>
    <dbReference type="NCBI Taxonomy" id="66713"/>
    <lineage>
        <taxon>Eukaryota</taxon>
        <taxon>Metazoa</taxon>
        <taxon>Spiralia</taxon>
        <taxon>Lophotrochozoa</taxon>
        <taxon>Mollusca</taxon>
        <taxon>Bivalvia</taxon>
        <taxon>Autobranchia</taxon>
        <taxon>Pteriomorphia</taxon>
        <taxon>Pterioida</taxon>
        <taxon>Pterioidea</taxon>
        <taxon>Pteriidae</taxon>
        <taxon>Pinctada</taxon>
    </lineage>
</organism>
<feature type="domain" description="POPLD" evidence="6">
    <location>
        <begin position="620"/>
        <end position="711"/>
    </location>
</feature>
<comment type="subcellular location">
    <subcellularLocation>
        <location evidence="1">Nucleus</location>
    </subcellularLocation>
</comment>
<dbReference type="GO" id="GO:0000172">
    <property type="term" value="C:ribonuclease MRP complex"/>
    <property type="evidence" value="ECO:0007669"/>
    <property type="project" value="InterPro"/>
</dbReference>
<dbReference type="Pfam" id="PF08170">
    <property type="entry name" value="POPLD"/>
    <property type="match status" value="1"/>
</dbReference>
<dbReference type="InterPro" id="IPR012590">
    <property type="entry name" value="POPLD_dom"/>
</dbReference>
<dbReference type="InterPro" id="IPR009723">
    <property type="entry name" value="Pop1_N"/>
</dbReference>
<dbReference type="Proteomes" id="UP001186944">
    <property type="component" value="Unassembled WGS sequence"/>
</dbReference>
<dbReference type="PANTHER" id="PTHR22731">
    <property type="entry name" value="RIBONUCLEASES P/MRP PROTEIN SUBUNIT POP1"/>
    <property type="match status" value="1"/>
</dbReference>
<sequence>MDNNFRGQKRKREEEPDILCQAPREISVVQYAQSRASEIQALSQEVNKKNASSFVNTFIPRHMRRRAMSHNVKRFPRRIRDKLNVKGIQTKRPSRKYRRRPKNLLAEYNRRQRKHVWMETHIWHAKRFIMANKWGYRIPLHPTQKGTRAAYRATQRSCQIMDMSYLCCIEIVGIEENILQGLDHLTSLETGILKKLQPRNVLRGLIESIPRCDFRDKEIQPDCQGFACTTTRLAESWTKANSGHEGPTFRAKSYIRGLREGSLVLYHKDSYPYNAIGYVTFMWQPIIEQLSISNSQRTLWIWCHPSYYQEVWDELKFCYVSSENREAVNKYENLTREEDSVPLTLPSEPEKKNTTKTVVISAEKGTIGSYLKTASESVENDESSDKKQNGDSESANSPKFMSCSIGHVTLTSLKDCLVRHRLTGPRSQAILASVLRPSDIELDHLNSTEQACQVSVELESQSKKSTVWWQDYYSNPHHLSVYKAQRQFVERELYSCPTPSDVPPHAVIGMVVRDPRVLRPPVRTMVESDIYENSCSGITQNQLTPEIASSSIWDRNIRDCVKTTKMTDLKLHQIRSQQLVPGSPLDLGKDESRIPIMLVQNPGCLPNVDMSQAKLNYGSGWDVILPAGWSRAFWIAFIYNCTHAVGLRESQSLAQEQQVLHSPEDYPDTKAGQRSQLEVQEGLQAKHDKRPPAKNPNYTKLGRLYPFDCPWQQLLTEWRERVVGCDDNNSENFYVLRNKSDLKFLTKCFSSKNQRNTKSIRQSKHKKAEDVSPEMINDQLNEMMSRHRMVLVPVRVTMATKGAPEAMATVSIPTDEDLQMLHRDNSYSGPEEQIHQDKVKQAKKEQKLRAKKLNIQVSKRKQAEVEQTTQNETKIFSSCSRRIMGYLSHGGFALSSGGGSGLGFCALSGLAELYSIHQNNTVLIRNPKSFKYRFAHIQIICS</sequence>
<gene>
    <name evidence="8" type="ORF">FSP39_013594</name>
</gene>
<evidence type="ECO:0000259" key="7">
    <source>
        <dbReference type="Pfam" id="PF22770"/>
    </source>
</evidence>
<feature type="region of interest" description="Disordered" evidence="4">
    <location>
        <begin position="374"/>
        <end position="398"/>
    </location>
</feature>
<dbReference type="GO" id="GO:0001682">
    <property type="term" value="P:tRNA 5'-leader removal"/>
    <property type="evidence" value="ECO:0007669"/>
    <property type="project" value="InterPro"/>
</dbReference>
<feature type="domain" description="POP1 C-terminal" evidence="7">
    <location>
        <begin position="791"/>
        <end position="940"/>
    </location>
</feature>
<feature type="region of interest" description="Disordered" evidence="4">
    <location>
        <begin position="656"/>
        <end position="675"/>
    </location>
</feature>
<evidence type="ECO:0000256" key="4">
    <source>
        <dbReference type="SAM" id="MobiDB-lite"/>
    </source>
</evidence>
<evidence type="ECO:0000256" key="3">
    <source>
        <dbReference type="ARBA" id="ARBA00023242"/>
    </source>
</evidence>
<keyword evidence="9" id="KW-1185">Reference proteome</keyword>
<name>A0AA89C1E9_PINIB</name>
<evidence type="ECO:0000259" key="6">
    <source>
        <dbReference type="Pfam" id="PF08170"/>
    </source>
</evidence>
<evidence type="ECO:0000313" key="8">
    <source>
        <dbReference type="EMBL" id="KAK3090672.1"/>
    </source>
</evidence>
<accession>A0AA89C1E9</accession>
<dbReference type="InterPro" id="IPR039182">
    <property type="entry name" value="Pop1"/>
</dbReference>
<dbReference type="GO" id="GO:0005655">
    <property type="term" value="C:nucleolar ribonuclease P complex"/>
    <property type="evidence" value="ECO:0007669"/>
    <property type="project" value="InterPro"/>
</dbReference>
<evidence type="ECO:0000256" key="1">
    <source>
        <dbReference type="ARBA" id="ARBA00004123"/>
    </source>
</evidence>
<dbReference type="AlphaFoldDB" id="A0AA89C1E9"/>
<proteinExistence type="predicted"/>
<dbReference type="Pfam" id="PF06978">
    <property type="entry name" value="POP1_N"/>
    <property type="match status" value="1"/>
</dbReference>
<dbReference type="PANTHER" id="PTHR22731:SF3">
    <property type="entry name" value="RIBONUCLEASES P_MRP PROTEIN SUBUNIT POP1"/>
    <property type="match status" value="1"/>
</dbReference>
<dbReference type="Pfam" id="PF22770">
    <property type="entry name" value="POP1_C"/>
    <property type="match status" value="1"/>
</dbReference>
<keyword evidence="3" id="KW-0539">Nucleus</keyword>
<feature type="domain" description="Pop1 N-terminal" evidence="5">
    <location>
        <begin position="97"/>
        <end position="172"/>
    </location>
</feature>
<reference evidence="8" key="1">
    <citation type="submission" date="2019-08" db="EMBL/GenBank/DDBJ databases">
        <title>The improved chromosome-level genome for the pearl oyster Pinctada fucata martensii using PacBio sequencing and Hi-C.</title>
        <authorList>
            <person name="Zheng Z."/>
        </authorList>
    </citation>
    <scope>NUCLEOTIDE SEQUENCE</scope>
    <source>
        <strain evidence="8">ZZ-2019</strain>
        <tissue evidence="8">Adductor muscle</tissue>
    </source>
</reference>
<dbReference type="InterPro" id="IPR055079">
    <property type="entry name" value="POP1_C"/>
</dbReference>
<evidence type="ECO:0000259" key="5">
    <source>
        <dbReference type="Pfam" id="PF06978"/>
    </source>
</evidence>